<dbReference type="Proteomes" id="UP000594263">
    <property type="component" value="Unplaced"/>
</dbReference>
<feature type="transmembrane region" description="Helical" evidence="1">
    <location>
        <begin position="68"/>
        <end position="89"/>
    </location>
</feature>
<evidence type="ECO:0000256" key="1">
    <source>
        <dbReference type="SAM" id="Phobius"/>
    </source>
</evidence>
<keyword evidence="1" id="KW-0472">Membrane</keyword>
<keyword evidence="3" id="KW-1185">Reference proteome</keyword>
<dbReference type="Gramene" id="Kaladp0098s0253.1.v1.1">
    <property type="protein sequence ID" value="Kaladp0098s0253.1.v1.1.CDS.1"/>
    <property type="gene ID" value="Kaladp0098s0253.v1.1"/>
</dbReference>
<evidence type="ECO:0000313" key="2">
    <source>
        <dbReference type="EnsemblPlants" id="Kaladp0098s0253.1.v1.1.CDS.1"/>
    </source>
</evidence>
<dbReference type="AlphaFoldDB" id="A0A7N0V4D8"/>
<feature type="transmembrane region" description="Helical" evidence="1">
    <location>
        <begin position="28"/>
        <end position="48"/>
    </location>
</feature>
<accession>A0A7N0V4D8</accession>
<keyword evidence="1" id="KW-1133">Transmembrane helix</keyword>
<protein>
    <submittedName>
        <fullName evidence="2">Uncharacterized protein</fullName>
    </submittedName>
</protein>
<sequence>MEGKGWCMSIFCRHNYMNSHFIHQFGILNYRAFPVVDALWAMLVAWVNMAEYLTLNIHLLHILHINNYIWSLIYFYYICCTKNVLICLAKY</sequence>
<name>A0A7N0V4D8_KALFE</name>
<evidence type="ECO:0000313" key="3">
    <source>
        <dbReference type="Proteomes" id="UP000594263"/>
    </source>
</evidence>
<keyword evidence="1" id="KW-0812">Transmembrane</keyword>
<organism evidence="2 3">
    <name type="scientific">Kalanchoe fedtschenkoi</name>
    <name type="common">Lavender scallops</name>
    <name type="synonym">South American air plant</name>
    <dbReference type="NCBI Taxonomy" id="63787"/>
    <lineage>
        <taxon>Eukaryota</taxon>
        <taxon>Viridiplantae</taxon>
        <taxon>Streptophyta</taxon>
        <taxon>Embryophyta</taxon>
        <taxon>Tracheophyta</taxon>
        <taxon>Spermatophyta</taxon>
        <taxon>Magnoliopsida</taxon>
        <taxon>eudicotyledons</taxon>
        <taxon>Gunneridae</taxon>
        <taxon>Pentapetalae</taxon>
        <taxon>Saxifragales</taxon>
        <taxon>Crassulaceae</taxon>
        <taxon>Kalanchoe</taxon>
    </lineage>
</organism>
<proteinExistence type="predicted"/>
<dbReference type="EnsemblPlants" id="Kaladp0098s0253.1.v1.1">
    <property type="protein sequence ID" value="Kaladp0098s0253.1.v1.1.CDS.1"/>
    <property type="gene ID" value="Kaladp0098s0253.v1.1"/>
</dbReference>
<reference evidence="2" key="1">
    <citation type="submission" date="2021-01" db="UniProtKB">
        <authorList>
            <consortium name="EnsemblPlants"/>
        </authorList>
    </citation>
    <scope>IDENTIFICATION</scope>
</reference>